<protein>
    <submittedName>
        <fullName evidence="1">Sulfur carrier protein ThiS</fullName>
    </submittedName>
</protein>
<name>A0A941D2N3_9CAUL</name>
<dbReference type="SUPFAM" id="SSF54285">
    <property type="entry name" value="MoaD/ThiS"/>
    <property type="match status" value="1"/>
</dbReference>
<dbReference type="CDD" id="cd00565">
    <property type="entry name" value="Ubl_ThiS"/>
    <property type="match status" value="1"/>
</dbReference>
<gene>
    <name evidence="1" type="primary">thiS</name>
    <name evidence="1" type="ORF">JKL49_10310</name>
</gene>
<dbReference type="InterPro" id="IPR010035">
    <property type="entry name" value="Thi_S"/>
</dbReference>
<dbReference type="RefSeq" id="WP_215342770.1">
    <property type="nucleotide sequence ID" value="NZ_JAGSGD010000001.1"/>
</dbReference>
<dbReference type="AlphaFoldDB" id="A0A941D2N3"/>
<organism evidence="1 2">
    <name type="scientific">Phenylobacterium glaciei</name>
    <dbReference type="NCBI Taxonomy" id="2803784"/>
    <lineage>
        <taxon>Bacteria</taxon>
        <taxon>Pseudomonadati</taxon>
        <taxon>Pseudomonadota</taxon>
        <taxon>Alphaproteobacteria</taxon>
        <taxon>Caulobacterales</taxon>
        <taxon>Caulobacteraceae</taxon>
        <taxon>Phenylobacterium</taxon>
    </lineage>
</organism>
<dbReference type="InterPro" id="IPR012675">
    <property type="entry name" value="Beta-grasp_dom_sf"/>
</dbReference>
<dbReference type="Pfam" id="PF02597">
    <property type="entry name" value="ThiS"/>
    <property type="match status" value="1"/>
</dbReference>
<dbReference type="Gene3D" id="3.10.20.30">
    <property type="match status" value="1"/>
</dbReference>
<reference evidence="1" key="1">
    <citation type="submission" date="2021-04" db="EMBL/GenBank/DDBJ databases">
        <title>Draft genome assembly of strain Phenylobacterium sp. 20VBR1 using MiniION and Illumina platforms.</title>
        <authorList>
            <person name="Thomas F.A."/>
            <person name="Krishnan K.P."/>
            <person name="Sinha R.K."/>
        </authorList>
    </citation>
    <scope>NUCLEOTIDE SEQUENCE</scope>
    <source>
        <strain evidence="1">20VBR1</strain>
    </source>
</reference>
<proteinExistence type="predicted"/>
<evidence type="ECO:0000313" key="2">
    <source>
        <dbReference type="Proteomes" id="UP000622580"/>
    </source>
</evidence>
<dbReference type="NCBIfam" id="TIGR01683">
    <property type="entry name" value="thiS"/>
    <property type="match status" value="1"/>
</dbReference>
<dbReference type="Proteomes" id="UP000622580">
    <property type="component" value="Unassembled WGS sequence"/>
</dbReference>
<dbReference type="EMBL" id="JAGSGD010000001">
    <property type="protein sequence ID" value="MBR7619781.1"/>
    <property type="molecule type" value="Genomic_DNA"/>
</dbReference>
<keyword evidence="2" id="KW-1185">Reference proteome</keyword>
<sequence length="66" mass="6956">MTLTINGEERSFSGLSDLGALVISLGLDPRKVAVERNLEIVPRSAYGATALSDGDRIEIVHFIGGG</sequence>
<comment type="caution">
    <text evidence="1">The sequence shown here is derived from an EMBL/GenBank/DDBJ whole genome shotgun (WGS) entry which is preliminary data.</text>
</comment>
<dbReference type="PANTHER" id="PTHR34472:SF1">
    <property type="entry name" value="SULFUR CARRIER PROTEIN THIS"/>
    <property type="match status" value="1"/>
</dbReference>
<accession>A0A941D2N3</accession>
<dbReference type="InterPro" id="IPR003749">
    <property type="entry name" value="ThiS/MoaD-like"/>
</dbReference>
<dbReference type="InterPro" id="IPR016155">
    <property type="entry name" value="Mopterin_synth/thiamin_S_b"/>
</dbReference>
<evidence type="ECO:0000313" key="1">
    <source>
        <dbReference type="EMBL" id="MBR7619781.1"/>
    </source>
</evidence>
<dbReference type="PANTHER" id="PTHR34472">
    <property type="entry name" value="SULFUR CARRIER PROTEIN THIS"/>
    <property type="match status" value="1"/>
</dbReference>